<feature type="domain" description="Transcriptional coactivator p15 (PC4) C-terminal" evidence="7">
    <location>
        <begin position="17"/>
        <end position="66"/>
    </location>
</feature>
<dbReference type="InterPro" id="IPR003173">
    <property type="entry name" value="PC4_C"/>
</dbReference>
<comment type="caution">
    <text evidence="8">The sequence shown here is derived from an EMBL/GenBank/DDBJ whole genome shotgun (WGS) entry which is preliminary data.</text>
</comment>
<evidence type="ECO:0000256" key="2">
    <source>
        <dbReference type="ARBA" id="ARBA00009001"/>
    </source>
</evidence>
<keyword evidence="6" id="KW-0539">Nucleus</keyword>
<dbReference type="Gene3D" id="2.30.31.10">
    <property type="entry name" value="Transcriptional Coactivator Pc4, Chain A"/>
    <property type="match status" value="1"/>
</dbReference>
<comment type="subcellular location">
    <subcellularLocation>
        <location evidence="1">Nucleus</location>
    </subcellularLocation>
</comment>
<evidence type="ECO:0000313" key="9">
    <source>
        <dbReference type="Proteomes" id="UP001162131"/>
    </source>
</evidence>
<protein>
    <recommendedName>
        <fullName evidence="7">Transcriptional coactivator p15 (PC4) C-terminal domain-containing protein</fullName>
    </recommendedName>
</protein>
<evidence type="ECO:0000256" key="6">
    <source>
        <dbReference type="ARBA" id="ARBA00023242"/>
    </source>
</evidence>
<sequence>MSDQASDQSEEERKILLGKEKYVSVSKFKGKKLIDIREYYYKDGDLKPGRKGIALTVEQWRELKNHISDIDNLIALDD</sequence>
<dbReference type="InterPro" id="IPR045125">
    <property type="entry name" value="Sub1/Tcp4-like"/>
</dbReference>
<dbReference type="GO" id="GO:0003713">
    <property type="term" value="F:transcription coactivator activity"/>
    <property type="evidence" value="ECO:0007669"/>
    <property type="project" value="InterPro"/>
</dbReference>
<dbReference type="AlphaFoldDB" id="A0AAU9ITI8"/>
<comment type="similarity">
    <text evidence="2">Belongs to the transcriptional coactivator PC4 family.</text>
</comment>
<keyword evidence="5" id="KW-0804">Transcription</keyword>
<dbReference type="GO" id="GO:0005634">
    <property type="term" value="C:nucleus"/>
    <property type="evidence" value="ECO:0007669"/>
    <property type="project" value="UniProtKB-SubCell"/>
</dbReference>
<dbReference type="EMBL" id="CAJZBQ010000016">
    <property type="protein sequence ID" value="CAG9316522.1"/>
    <property type="molecule type" value="Genomic_DNA"/>
</dbReference>
<gene>
    <name evidence="8" type="ORF">BSTOLATCC_MIC16632</name>
</gene>
<dbReference type="GO" id="GO:0003677">
    <property type="term" value="F:DNA binding"/>
    <property type="evidence" value="ECO:0007669"/>
    <property type="project" value="UniProtKB-KW"/>
</dbReference>
<proteinExistence type="inferred from homology"/>
<evidence type="ECO:0000256" key="5">
    <source>
        <dbReference type="ARBA" id="ARBA00023163"/>
    </source>
</evidence>
<organism evidence="8 9">
    <name type="scientific">Blepharisma stoltei</name>
    <dbReference type="NCBI Taxonomy" id="1481888"/>
    <lineage>
        <taxon>Eukaryota</taxon>
        <taxon>Sar</taxon>
        <taxon>Alveolata</taxon>
        <taxon>Ciliophora</taxon>
        <taxon>Postciliodesmatophora</taxon>
        <taxon>Heterotrichea</taxon>
        <taxon>Heterotrichida</taxon>
        <taxon>Blepharismidae</taxon>
        <taxon>Blepharisma</taxon>
    </lineage>
</organism>
<dbReference type="PANTHER" id="PTHR13215">
    <property type="entry name" value="RNA POLYMERASE II TRANSCRIPTIONAL COACTIVATOR"/>
    <property type="match status" value="1"/>
</dbReference>
<evidence type="ECO:0000256" key="4">
    <source>
        <dbReference type="ARBA" id="ARBA00023125"/>
    </source>
</evidence>
<evidence type="ECO:0000256" key="3">
    <source>
        <dbReference type="ARBA" id="ARBA00023015"/>
    </source>
</evidence>
<keyword evidence="9" id="KW-1185">Reference proteome</keyword>
<dbReference type="InterPro" id="IPR009044">
    <property type="entry name" value="ssDNA-bd_transcriptional_reg"/>
</dbReference>
<accession>A0AAU9ITI8</accession>
<keyword evidence="4" id="KW-0238">DNA-binding</keyword>
<evidence type="ECO:0000256" key="1">
    <source>
        <dbReference type="ARBA" id="ARBA00004123"/>
    </source>
</evidence>
<reference evidence="8" key="1">
    <citation type="submission" date="2021-09" db="EMBL/GenBank/DDBJ databases">
        <authorList>
            <consortium name="AG Swart"/>
            <person name="Singh M."/>
            <person name="Singh A."/>
            <person name="Seah K."/>
            <person name="Emmerich C."/>
        </authorList>
    </citation>
    <scope>NUCLEOTIDE SEQUENCE</scope>
    <source>
        <strain evidence="8">ATCC30299</strain>
    </source>
</reference>
<dbReference type="GO" id="GO:0060261">
    <property type="term" value="P:positive regulation of transcription initiation by RNA polymerase II"/>
    <property type="evidence" value="ECO:0007669"/>
    <property type="project" value="InterPro"/>
</dbReference>
<dbReference type="SUPFAM" id="SSF54447">
    <property type="entry name" value="ssDNA-binding transcriptional regulator domain"/>
    <property type="match status" value="1"/>
</dbReference>
<keyword evidence="3" id="KW-0805">Transcription regulation</keyword>
<evidence type="ECO:0000259" key="7">
    <source>
        <dbReference type="Pfam" id="PF02229"/>
    </source>
</evidence>
<dbReference type="Pfam" id="PF02229">
    <property type="entry name" value="PC4"/>
    <property type="match status" value="1"/>
</dbReference>
<evidence type="ECO:0000313" key="8">
    <source>
        <dbReference type="EMBL" id="CAG9316522.1"/>
    </source>
</evidence>
<dbReference type="Proteomes" id="UP001162131">
    <property type="component" value="Unassembled WGS sequence"/>
</dbReference>
<name>A0AAU9ITI8_9CILI</name>